<reference evidence="2" key="1">
    <citation type="submission" date="2022-08" db="EMBL/GenBank/DDBJ databases">
        <authorList>
            <consortium name="DOE Joint Genome Institute"/>
            <person name="Min B."/>
            <person name="Riley R."/>
            <person name="Sierra-Patev S."/>
            <person name="Naranjo-Ortiz M."/>
            <person name="Looney B."/>
            <person name="Konkel Z."/>
            <person name="Slot J.C."/>
            <person name="Sakamoto Y."/>
            <person name="Steenwyk J.L."/>
            <person name="Rokas A."/>
            <person name="Carro J."/>
            <person name="Camarero S."/>
            <person name="Ferreira P."/>
            <person name="Molpeceres G."/>
            <person name="Ruiz-Duenas F.J."/>
            <person name="Serrano A."/>
            <person name="Henrissat B."/>
            <person name="Drula E."/>
            <person name="Hughes K.W."/>
            <person name="Mata J.L."/>
            <person name="Ishikawa N.K."/>
            <person name="Vargas-Isla R."/>
            <person name="Ushijima S."/>
            <person name="Smith C.A."/>
            <person name="Ahrendt S."/>
            <person name="Andreopoulos W."/>
            <person name="He G."/>
            <person name="Labutti K."/>
            <person name="Lipzen A."/>
            <person name="Ng V."/>
            <person name="Sandor L."/>
            <person name="Barry K."/>
            <person name="Martinez A.T."/>
            <person name="Xiao Y."/>
            <person name="Gibbons J.G."/>
            <person name="Terashima K."/>
            <person name="Hibbett D.S."/>
            <person name="Grigoriev I.V."/>
        </authorList>
    </citation>
    <scope>NUCLEOTIDE SEQUENCE</scope>
    <source>
        <strain evidence="2">TFB10827</strain>
    </source>
</reference>
<accession>A0ABQ8QGX7</accession>
<protein>
    <submittedName>
        <fullName evidence="2">Uncharacterized protein</fullName>
    </submittedName>
</protein>
<keyword evidence="1" id="KW-1133">Transmembrane helix</keyword>
<name>A0ABQ8QGX7_9AGAR</name>
<evidence type="ECO:0000256" key="1">
    <source>
        <dbReference type="SAM" id="Phobius"/>
    </source>
</evidence>
<dbReference type="EMBL" id="MU790575">
    <property type="protein sequence ID" value="KAJ3997741.1"/>
    <property type="molecule type" value="Genomic_DNA"/>
</dbReference>
<gene>
    <name evidence="2" type="ORF">F5050DRAFT_1368168</name>
</gene>
<dbReference type="Proteomes" id="UP001163828">
    <property type="component" value="Unassembled WGS sequence"/>
</dbReference>
<sequence>MRLLRPDRVQQTSSALFFGFVIAAVLYGIVLLEGFRYFKSYRNDSIVTKALVALLCGLDTLHFGLSVHVAHHYLVQEFEDPNAAVQIIWSNSFQ</sequence>
<keyword evidence="1" id="KW-0472">Membrane</keyword>
<comment type="caution">
    <text evidence="2">The sequence shown here is derived from an EMBL/GenBank/DDBJ whole genome shotgun (WGS) entry which is preliminary data.</text>
</comment>
<feature type="transmembrane region" description="Helical" evidence="1">
    <location>
        <begin position="12"/>
        <end position="32"/>
    </location>
</feature>
<organism evidence="2 3">
    <name type="scientific">Lentinula boryana</name>
    <dbReference type="NCBI Taxonomy" id="40481"/>
    <lineage>
        <taxon>Eukaryota</taxon>
        <taxon>Fungi</taxon>
        <taxon>Dikarya</taxon>
        <taxon>Basidiomycota</taxon>
        <taxon>Agaricomycotina</taxon>
        <taxon>Agaricomycetes</taxon>
        <taxon>Agaricomycetidae</taxon>
        <taxon>Agaricales</taxon>
        <taxon>Marasmiineae</taxon>
        <taxon>Omphalotaceae</taxon>
        <taxon>Lentinula</taxon>
    </lineage>
</organism>
<evidence type="ECO:0000313" key="3">
    <source>
        <dbReference type="Proteomes" id="UP001163828"/>
    </source>
</evidence>
<keyword evidence="3" id="KW-1185">Reference proteome</keyword>
<keyword evidence="1" id="KW-0812">Transmembrane</keyword>
<proteinExistence type="predicted"/>
<evidence type="ECO:0000313" key="2">
    <source>
        <dbReference type="EMBL" id="KAJ3997741.1"/>
    </source>
</evidence>